<name>A0A6A0A3N1_HAELA</name>
<feature type="region of interest" description="Disordered" evidence="1">
    <location>
        <begin position="246"/>
        <end position="294"/>
    </location>
</feature>
<gene>
    <name evidence="2" type="ORF">HaLaN_25572</name>
</gene>
<feature type="compositionally biased region" description="Low complexity" evidence="1">
    <location>
        <begin position="170"/>
        <end position="202"/>
    </location>
</feature>
<comment type="caution">
    <text evidence="2">The sequence shown here is derived from an EMBL/GenBank/DDBJ whole genome shotgun (WGS) entry which is preliminary data.</text>
</comment>
<dbReference type="Proteomes" id="UP000485058">
    <property type="component" value="Unassembled WGS sequence"/>
</dbReference>
<feature type="compositionally biased region" description="Gly residues" evidence="1">
    <location>
        <begin position="265"/>
        <end position="293"/>
    </location>
</feature>
<protein>
    <submittedName>
        <fullName evidence="2">Uncharacterized protein</fullName>
    </submittedName>
</protein>
<organism evidence="2 3">
    <name type="scientific">Haematococcus lacustris</name>
    <name type="common">Green alga</name>
    <name type="synonym">Haematococcus pluvialis</name>
    <dbReference type="NCBI Taxonomy" id="44745"/>
    <lineage>
        <taxon>Eukaryota</taxon>
        <taxon>Viridiplantae</taxon>
        <taxon>Chlorophyta</taxon>
        <taxon>core chlorophytes</taxon>
        <taxon>Chlorophyceae</taxon>
        <taxon>CS clade</taxon>
        <taxon>Chlamydomonadales</taxon>
        <taxon>Haematococcaceae</taxon>
        <taxon>Haematococcus</taxon>
    </lineage>
</organism>
<feature type="region of interest" description="Disordered" evidence="1">
    <location>
        <begin position="1"/>
        <end position="64"/>
    </location>
</feature>
<keyword evidence="3" id="KW-1185">Reference proteome</keyword>
<accession>A0A6A0A3N1</accession>
<proteinExistence type="predicted"/>
<evidence type="ECO:0000313" key="3">
    <source>
        <dbReference type="Proteomes" id="UP000485058"/>
    </source>
</evidence>
<dbReference type="AlphaFoldDB" id="A0A6A0A3N1"/>
<evidence type="ECO:0000256" key="1">
    <source>
        <dbReference type="SAM" id="MobiDB-lite"/>
    </source>
</evidence>
<feature type="region of interest" description="Disordered" evidence="1">
    <location>
        <begin position="161"/>
        <end position="202"/>
    </location>
</feature>
<sequence length="327" mass="31854">MSRAPAGQLIGPGPQAVAAVRRSRSGSGTLRAGRAGRRKRTGTASGSMWTRSPVRSSTSTGRPCAPLPAAARVPDLRCCCRGCCSCCCCGCHPGYQAPWSAATPTPGTPYGGGRGRAPMTMADIEAEKRAFRAAAAAGKPMDAGSNMSALFAEEVDMDELMDESQRAGRGSQSATASVTQAQPQQPTSAAGQTHTTGAGSANSSGLAALGIKVNFQGSAHGGSEAGSQSQASGKAIALHELEKQLTGAPPEHGPDSSTSQPPGPAGGAVGGAAGGAVGGAAGGAAGGAVGGAAGAASGSAVAHVNRLVLSCTRDPSLLSSEAHPALS</sequence>
<dbReference type="EMBL" id="BLLF01003416">
    <property type="protein sequence ID" value="GFH27276.1"/>
    <property type="molecule type" value="Genomic_DNA"/>
</dbReference>
<feature type="compositionally biased region" description="Polar residues" evidence="1">
    <location>
        <begin position="48"/>
        <end position="61"/>
    </location>
</feature>
<evidence type="ECO:0000313" key="2">
    <source>
        <dbReference type="EMBL" id="GFH27276.1"/>
    </source>
</evidence>
<reference evidence="2 3" key="1">
    <citation type="submission" date="2020-02" db="EMBL/GenBank/DDBJ databases">
        <title>Draft genome sequence of Haematococcus lacustris strain NIES-144.</title>
        <authorList>
            <person name="Morimoto D."/>
            <person name="Nakagawa S."/>
            <person name="Yoshida T."/>
            <person name="Sawayama S."/>
        </authorList>
    </citation>
    <scope>NUCLEOTIDE SEQUENCE [LARGE SCALE GENOMIC DNA]</scope>
    <source>
        <strain evidence="2 3">NIES-144</strain>
    </source>
</reference>